<proteinExistence type="predicted"/>
<sequence>MQAAAVCFTGALPIKKSTKSLVPKTSTKIQRKTLYYPKAVKVADTESASTVDYSSSLTSVFPAEACETIGGEACNVEMYPEAKLEASANRGEASVGSEEVEREYLEYDQSKTVFPGEACDDLGGEFCDPEYQAGVYKEKTSSN</sequence>
<reference evidence="1" key="2">
    <citation type="submission" date="2023-04" db="EMBL/GenBank/DDBJ databases">
        <authorList>
            <person name="Bruccoleri R.E."/>
            <person name="Oakeley E.J."/>
            <person name="Faust A.-M."/>
            <person name="Dessus-Babus S."/>
            <person name="Altorfer M."/>
            <person name="Burckhardt D."/>
            <person name="Oertli M."/>
            <person name="Naumann U."/>
            <person name="Petersen F."/>
            <person name="Wong J."/>
        </authorList>
    </citation>
    <scope>NUCLEOTIDE SEQUENCE</scope>
    <source>
        <strain evidence="1">GSM-AAB239-AS_SAM_17_03QT</strain>
        <tissue evidence="1">Leaf</tissue>
    </source>
</reference>
<organism evidence="1 2">
    <name type="scientific">Iris pallida</name>
    <name type="common">Sweet iris</name>
    <dbReference type="NCBI Taxonomy" id="29817"/>
    <lineage>
        <taxon>Eukaryota</taxon>
        <taxon>Viridiplantae</taxon>
        <taxon>Streptophyta</taxon>
        <taxon>Embryophyta</taxon>
        <taxon>Tracheophyta</taxon>
        <taxon>Spermatophyta</taxon>
        <taxon>Magnoliopsida</taxon>
        <taxon>Liliopsida</taxon>
        <taxon>Asparagales</taxon>
        <taxon>Iridaceae</taxon>
        <taxon>Iridoideae</taxon>
        <taxon>Irideae</taxon>
        <taxon>Iris</taxon>
    </lineage>
</organism>
<dbReference type="EMBL" id="JANAVB010038613">
    <property type="protein sequence ID" value="KAJ6800968.1"/>
    <property type="molecule type" value="Genomic_DNA"/>
</dbReference>
<reference evidence="1" key="1">
    <citation type="journal article" date="2023" name="GigaByte">
        <title>Genome assembly of the bearded iris, Iris pallida Lam.</title>
        <authorList>
            <person name="Bruccoleri R.E."/>
            <person name="Oakeley E.J."/>
            <person name="Faust A.M.E."/>
            <person name="Altorfer M."/>
            <person name="Dessus-Babus S."/>
            <person name="Burckhardt D."/>
            <person name="Oertli M."/>
            <person name="Naumann U."/>
            <person name="Petersen F."/>
            <person name="Wong J."/>
        </authorList>
    </citation>
    <scope>NUCLEOTIDE SEQUENCE</scope>
    <source>
        <strain evidence="1">GSM-AAB239-AS_SAM_17_03QT</strain>
    </source>
</reference>
<dbReference type="GO" id="GO:0009507">
    <property type="term" value="C:chloroplast"/>
    <property type="evidence" value="ECO:0007669"/>
    <property type="project" value="InterPro"/>
</dbReference>
<keyword evidence="2" id="KW-1185">Reference proteome</keyword>
<comment type="caution">
    <text evidence="1">The sequence shown here is derived from an EMBL/GenBank/DDBJ whole genome shotgun (WGS) entry which is preliminary data.</text>
</comment>
<protein>
    <submittedName>
        <fullName evidence="1">Light-regulated protein-like</fullName>
    </submittedName>
</protein>
<dbReference type="InterPro" id="IPR009856">
    <property type="entry name" value="Lir1"/>
</dbReference>
<evidence type="ECO:0000313" key="1">
    <source>
        <dbReference type="EMBL" id="KAJ6800968.1"/>
    </source>
</evidence>
<dbReference type="AlphaFoldDB" id="A0AAX6EAA3"/>
<dbReference type="Proteomes" id="UP001140949">
    <property type="component" value="Unassembled WGS sequence"/>
</dbReference>
<gene>
    <name evidence="1" type="ORF">M6B38_200530</name>
</gene>
<dbReference type="Pfam" id="PF07207">
    <property type="entry name" value="Lir1"/>
    <property type="match status" value="1"/>
</dbReference>
<evidence type="ECO:0000313" key="2">
    <source>
        <dbReference type="Proteomes" id="UP001140949"/>
    </source>
</evidence>
<accession>A0AAX6EAA3</accession>
<name>A0AAX6EAA3_IRIPA</name>
<dbReference type="PANTHER" id="PTHR36762:SF2">
    <property type="entry name" value="LIGHT-REGULATED PROTEIN 1, CHLOROPLASTIC"/>
    <property type="match status" value="1"/>
</dbReference>
<dbReference type="PANTHER" id="PTHR36762">
    <property type="entry name" value="LIGHT-REGULATED PROTEIN 1, CHLOROPLASTIC"/>
    <property type="match status" value="1"/>
</dbReference>